<organism evidence="4 5">
    <name type="scientific">Kalanchoe fedtschenkoi</name>
    <name type="common">Lavender scallops</name>
    <name type="synonym">South American air plant</name>
    <dbReference type="NCBI Taxonomy" id="63787"/>
    <lineage>
        <taxon>Eukaryota</taxon>
        <taxon>Viridiplantae</taxon>
        <taxon>Streptophyta</taxon>
        <taxon>Embryophyta</taxon>
        <taxon>Tracheophyta</taxon>
        <taxon>Spermatophyta</taxon>
        <taxon>Magnoliopsida</taxon>
        <taxon>eudicotyledons</taxon>
        <taxon>Gunneridae</taxon>
        <taxon>Pentapetalae</taxon>
        <taxon>Saxifragales</taxon>
        <taxon>Crassulaceae</taxon>
        <taxon>Kalanchoe</taxon>
    </lineage>
</organism>
<evidence type="ECO:0000259" key="3">
    <source>
        <dbReference type="Pfam" id="PF00085"/>
    </source>
</evidence>
<keyword evidence="2" id="KW-0732">Signal</keyword>
<protein>
    <recommendedName>
        <fullName evidence="3">Thioredoxin domain-containing protein</fullName>
    </recommendedName>
</protein>
<dbReference type="PANTHER" id="PTHR47126:SF3">
    <property type="entry name" value="5'-ADENYLYLSULFATE REDUCTASE-LIKE 5"/>
    <property type="match status" value="1"/>
</dbReference>
<dbReference type="EnsemblPlants" id="Kaladp0033s0025.1.v1.1">
    <property type="protein sequence ID" value="Kaladp0033s0025.1.v1.1"/>
    <property type="gene ID" value="Kaladp0033s0025.v1.1"/>
</dbReference>
<keyword evidence="1" id="KW-0812">Transmembrane</keyword>
<keyword evidence="5" id="KW-1185">Reference proteome</keyword>
<dbReference type="Gene3D" id="3.40.30.10">
    <property type="entry name" value="Glutaredoxin"/>
    <property type="match status" value="1"/>
</dbReference>
<evidence type="ECO:0000313" key="4">
    <source>
        <dbReference type="EnsemblPlants" id="Kaladp0033s0025.1.v1.1"/>
    </source>
</evidence>
<sequence length="296" mass="33954">MAASTRRAFFLCFLIFFISSSTEASLPLCHLQPPRFWLNHLQSLSPLYYYYSSSPPLRQVNGDFLDLTVAKLGSGHIAILFHASWCPFSREFYPIYETLSFMFPEIDHLTIEQSSAMPSVLSRYGIHSFPAILIVNHSSSIRYYGPRDLSSLVQFYETATGGEPVQYMTMDNLMSPSSSEKSDTTLISGDSSLMEMLTREHYLAFSILFIVLRLLYFMLPWALTCAKSLWRRLVIPQMKLEIFGETSQIFGRALHMIDVQRFWMKLKLCKSRNFHQRARSARVWASSLASVSVGEN</sequence>
<proteinExistence type="predicted"/>
<feature type="domain" description="Thioredoxin" evidence="3">
    <location>
        <begin position="71"/>
        <end position="156"/>
    </location>
</feature>
<dbReference type="InterPro" id="IPR013766">
    <property type="entry name" value="Thioredoxin_domain"/>
</dbReference>
<dbReference type="InterPro" id="IPR036249">
    <property type="entry name" value="Thioredoxin-like_sf"/>
</dbReference>
<dbReference type="Proteomes" id="UP000594263">
    <property type="component" value="Unplaced"/>
</dbReference>
<accession>A0A7N0TCZ5</accession>
<feature type="chain" id="PRO_5029768017" description="Thioredoxin domain-containing protein" evidence="2">
    <location>
        <begin position="25"/>
        <end position="296"/>
    </location>
</feature>
<reference evidence="4" key="1">
    <citation type="submission" date="2021-01" db="UniProtKB">
        <authorList>
            <consortium name="EnsemblPlants"/>
        </authorList>
    </citation>
    <scope>IDENTIFICATION</scope>
</reference>
<dbReference type="Gramene" id="Kaladp0033s0025.1.v1.1">
    <property type="protein sequence ID" value="Kaladp0033s0025.1.v1.1"/>
    <property type="gene ID" value="Kaladp0033s0025.v1.1"/>
</dbReference>
<keyword evidence="1" id="KW-0472">Membrane</keyword>
<dbReference type="OMA" id="CPHESEF"/>
<evidence type="ECO:0000256" key="2">
    <source>
        <dbReference type="SAM" id="SignalP"/>
    </source>
</evidence>
<dbReference type="InterPro" id="IPR044794">
    <property type="entry name" value="APRL5/7"/>
</dbReference>
<dbReference type="PANTHER" id="PTHR47126">
    <property type="entry name" value="5'-ADENYLYLSULFATE REDUCTASE-LIKE 7"/>
    <property type="match status" value="1"/>
</dbReference>
<feature type="transmembrane region" description="Helical" evidence="1">
    <location>
        <begin position="202"/>
        <end position="223"/>
    </location>
</feature>
<dbReference type="AlphaFoldDB" id="A0A7N0TCZ5"/>
<evidence type="ECO:0000313" key="5">
    <source>
        <dbReference type="Proteomes" id="UP000594263"/>
    </source>
</evidence>
<dbReference type="SUPFAM" id="SSF52833">
    <property type="entry name" value="Thioredoxin-like"/>
    <property type="match status" value="1"/>
</dbReference>
<name>A0A7N0TCZ5_KALFE</name>
<feature type="signal peptide" evidence="2">
    <location>
        <begin position="1"/>
        <end position="24"/>
    </location>
</feature>
<dbReference type="Pfam" id="PF00085">
    <property type="entry name" value="Thioredoxin"/>
    <property type="match status" value="1"/>
</dbReference>
<evidence type="ECO:0000256" key="1">
    <source>
        <dbReference type="SAM" id="Phobius"/>
    </source>
</evidence>
<keyword evidence="1" id="KW-1133">Transmembrane helix</keyword>